<dbReference type="RefSeq" id="WP_317642367.1">
    <property type="nucleotide sequence ID" value="NZ_AP026800.1"/>
</dbReference>
<evidence type="ECO:0000313" key="1">
    <source>
        <dbReference type="EMBL" id="BDR54861.1"/>
    </source>
</evidence>
<keyword evidence="2" id="KW-1185">Reference proteome</keyword>
<dbReference type="EMBL" id="AP026800">
    <property type="protein sequence ID" value="BDR54861.1"/>
    <property type="molecule type" value="Genomic_DNA"/>
</dbReference>
<dbReference type="Proteomes" id="UP001321748">
    <property type="component" value="Chromosome"/>
</dbReference>
<organism evidence="1 2">
    <name type="scientific">Bombiscardovia apis</name>
    <dbReference type="NCBI Taxonomy" id="2932182"/>
    <lineage>
        <taxon>Bacteria</taxon>
        <taxon>Bacillati</taxon>
        <taxon>Actinomycetota</taxon>
        <taxon>Actinomycetes</taxon>
        <taxon>Bifidobacteriales</taxon>
        <taxon>Bifidobacteriaceae</taxon>
        <taxon>Bombiscardovia</taxon>
    </lineage>
</organism>
<protein>
    <submittedName>
        <fullName evidence="1">Uncharacterized protein</fullName>
    </submittedName>
</protein>
<gene>
    <name evidence="1" type="ORF">KIMH_09720</name>
</gene>
<evidence type="ECO:0000313" key="2">
    <source>
        <dbReference type="Proteomes" id="UP001321748"/>
    </source>
</evidence>
<reference evidence="1 2" key="1">
    <citation type="journal article" date="2023" name="Microbiol. Spectr.">
        <title>Symbiosis of Carpenter Bees with Uncharacterized Lactic Acid Bacteria Showing NAD Auxotrophy.</title>
        <authorList>
            <person name="Kawasaki S."/>
            <person name="Ozawa K."/>
            <person name="Mori T."/>
            <person name="Yamamoto A."/>
            <person name="Ito M."/>
            <person name="Ohkuma M."/>
            <person name="Sakamoto M."/>
            <person name="Matsutani M."/>
        </authorList>
    </citation>
    <scope>NUCLEOTIDE SEQUENCE [LARGE SCALE GENOMIC DNA]</scope>
    <source>
        <strain evidence="1 2">KimH</strain>
    </source>
</reference>
<proteinExistence type="predicted"/>
<accession>A0ABM8BD85</accession>
<name>A0ABM8BD85_9BIFI</name>
<sequence>MNGAEPEINAGDRVDLSSLSLTEEKDGSYILGTGSTFLAIPPIGADVVRLLDGTRPVYEVEKIIESKSSTAVDVLGFLRTLSSNGLIGVAPEGKNIFDKIPAVLLVF</sequence>